<name>A0ABT1Y337_9FIRM</name>
<comment type="caution">
    <text evidence="1">The sequence shown here is derived from an EMBL/GenBank/DDBJ whole genome shotgun (WGS) entry which is preliminary data.</text>
</comment>
<sequence>MKRVVSVSLGSSKRNHTVQIEILGQMFSIERVGTDGDVKKAMEIIASLDGKVNAIGLGGTDLYIYAGGKRYTFRESLKLKNCAPHTPVVDGSSLKNTLERRVIEYLARGKGWDFTGKKVLLVSGADRFGMAEALQEAGAELILGDLIFGLGIPVPLHSLTSLSKAARLLAPVIVQLPIRFIYPTGAKQEVSLSKFEKFYQEADIIAGDYHFIKRYMPQSLTGKMIITNTVTMDDVAEMRRRNANLLVTTTPEFGGRSFGTNVMEGILVSLAPEKGGELTREDFEDLLDRIHFEPRIIDLQEESRLSS</sequence>
<dbReference type="EMBL" id="JANPWE010000003">
    <property type="protein sequence ID" value="MCR6545286.1"/>
    <property type="molecule type" value="Genomic_DNA"/>
</dbReference>
<accession>A0ABT1Y337</accession>
<reference evidence="1 2" key="1">
    <citation type="submission" date="2022-08" db="EMBL/GenBank/DDBJ databases">
        <title>Proteogenomics of the novel Dehalobacterium formicoaceticum strain EZ94 highlights a key role of methyltransferases during anaerobic dichloromethane degradation.</title>
        <authorList>
            <person name="Wasmund K."/>
        </authorList>
    </citation>
    <scope>NUCLEOTIDE SEQUENCE [LARGE SCALE GENOMIC DNA]</scope>
    <source>
        <strain evidence="1 2">EZ94</strain>
    </source>
</reference>
<evidence type="ECO:0000313" key="2">
    <source>
        <dbReference type="Proteomes" id="UP001524944"/>
    </source>
</evidence>
<dbReference type="Proteomes" id="UP001524944">
    <property type="component" value="Unassembled WGS sequence"/>
</dbReference>
<dbReference type="RefSeq" id="WP_089609431.1">
    <property type="nucleotide sequence ID" value="NZ_CP022121.1"/>
</dbReference>
<proteinExistence type="predicted"/>
<protein>
    <submittedName>
        <fullName evidence="1">Quinate 5-dehydrogenase</fullName>
    </submittedName>
</protein>
<keyword evidence="2" id="KW-1185">Reference proteome</keyword>
<gene>
    <name evidence="1" type="ORF">NVS47_07115</name>
</gene>
<organism evidence="1 2">
    <name type="scientific">Dehalobacterium formicoaceticum</name>
    <dbReference type="NCBI Taxonomy" id="51515"/>
    <lineage>
        <taxon>Bacteria</taxon>
        <taxon>Bacillati</taxon>
        <taxon>Bacillota</taxon>
        <taxon>Clostridia</taxon>
        <taxon>Eubacteriales</taxon>
        <taxon>Peptococcaceae</taxon>
        <taxon>Dehalobacterium</taxon>
    </lineage>
</organism>
<evidence type="ECO:0000313" key="1">
    <source>
        <dbReference type="EMBL" id="MCR6545286.1"/>
    </source>
</evidence>